<dbReference type="Proteomes" id="UP000654367">
    <property type="component" value="Unassembled WGS sequence"/>
</dbReference>
<dbReference type="EMBL" id="BMQV01000059">
    <property type="protein sequence ID" value="GGP68480.1"/>
    <property type="molecule type" value="Genomic_DNA"/>
</dbReference>
<sequence length="355" mass="40089">MAVAEHVEMFKKGPQVWNAWRYENPDVRPDLSDIDFEKDVHTYKSTYDMPEFTGYNLSYMNLNRITARNSYFIRCFLAGSDLHFSDLCFSCFQNCSFVGAGLAVTKIGSAEFHECDFTSADLSYCSAEETNFSGSKFISTKLSNMSLVKTDFTDTVINEARVYGISAWDLILDGSTQSNILIEEEGTSITVPTIEMAQFISLLVNNSKIRDVIDTITSKVVLILGRFTEERKAVLDTIKTELQAIGYLPVLFDFEGPSNRDVTETIITLASLAKFVVADLSSPKSIPQELTQIIPNFPSLPVQPVIEETQREYGMFEHFKHYPWVLDPIQYCENNIQALVTKVTENCESYVATRT</sequence>
<dbReference type="InterPro" id="IPR051082">
    <property type="entry name" value="Pentapeptide-BTB/POZ_domain"/>
</dbReference>
<dbReference type="SUPFAM" id="SSF141571">
    <property type="entry name" value="Pentapeptide repeat-like"/>
    <property type="match status" value="1"/>
</dbReference>
<dbReference type="Pfam" id="PF00805">
    <property type="entry name" value="Pentapeptide"/>
    <property type="match status" value="1"/>
</dbReference>
<gene>
    <name evidence="1" type="ORF">GCM10009409_36780</name>
</gene>
<evidence type="ECO:0000313" key="1">
    <source>
        <dbReference type="EMBL" id="GGP68480.1"/>
    </source>
</evidence>
<name>A0ABQ2QAM9_9GAMM</name>
<dbReference type="Gene3D" id="2.160.20.80">
    <property type="entry name" value="E3 ubiquitin-protein ligase SopA"/>
    <property type="match status" value="1"/>
</dbReference>
<proteinExistence type="predicted"/>
<reference evidence="2" key="1">
    <citation type="journal article" date="2019" name="Int. J. Syst. Evol. Microbiol.">
        <title>The Global Catalogue of Microorganisms (GCM) 10K type strain sequencing project: providing services to taxonomists for standard genome sequencing and annotation.</title>
        <authorList>
            <consortium name="The Broad Institute Genomics Platform"/>
            <consortium name="The Broad Institute Genome Sequencing Center for Infectious Disease"/>
            <person name="Wu L."/>
            <person name="Ma J."/>
        </authorList>
    </citation>
    <scope>NUCLEOTIDE SEQUENCE [LARGE SCALE GENOMIC DNA]</scope>
    <source>
        <strain evidence="2">JCM 32304</strain>
    </source>
</reference>
<keyword evidence="2" id="KW-1185">Reference proteome</keyword>
<dbReference type="PANTHER" id="PTHR14136:SF17">
    <property type="entry name" value="BTB_POZ DOMAIN-CONTAINING PROTEIN KCTD9"/>
    <property type="match status" value="1"/>
</dbReference>
<comment type="caution">
    <text evidence="1">The sequence shown here is derived from an EMBL/GenBank/DDBJ whole genome shotgun (WGS) entry which is preliminary data.</text>
</comment>
<dbReference type="InterPro" id="IPR001646">
    <property type="entry name" value="5peptide_repeat"/>
</dbReference>
<accession>A0ABQ2QAM9</accession>
<organism evidence="1 2">
    <name type="scientific">Shewanella saliphila</name>
    <dbReference type="NCBI Taxonomy" id="2282698"/>
    <lineage>
        <taxon>Bacteria</taxon>
        <taxon>Pseudomonadati</taxon>
        <taxon>Pseudomonadota</taxon>
        <taxon>Gammaproteobacteria</taxon>
        <taxon>Alteromonadales</taxon>
        <taxon>Shewanellaceae</taxon>
        <taxon>Shewanella</taxon>
    </lineage>
</organism>
<evidence type="ECO:0008006" key="3">
    <source>
        <dbReference type="Google" id="ProtNLM"/>
    </source>
</evidence>
<dbReference type="RefSeq" id="WP_188923041.1">
    <property type="nucleotide sequence ID" value="NZ_BMQV01000059.1"/>
</dbReference>
<dbReference type="PANTHER" id="PTHR14136">
    <property type="entry name" value="BTB_POZ DOMAIN-CONTAINING PROTEIN KCTD9"/>
    <property type="match status" value="1"/>
</dbReference>
<protein>
    <recommendedName>
        <fullName evidence="3">Pentapeptide repeat-containing protein</fullName>
    </recommendedName>
</protein>
<evidence type="ECO:0000313" key="2">
    <source>
        <dbReference type="Proteomes" id="UP000654367"/>
    </source>
</evidence>